<evidence type="ECO:0000313" key="1">
    <source>
        <dbReference type="EMBL" id="KDO78924.1"/>
    </source>
</evidence>
<organism evidence="1 2">
    <name type="scientific">Citrus sinensis</name>
    <name type="common">Sweet orange</name>
    <name type="synonym">Citrus aurantium var. sinensis</name>
    <dbReference type="NCBI Taxonomy" id="2711"/>
    <lineage>
        <taxon>Eukaryota</taxon>
        <taxon>Viridiplantae</taxon>
        <taxon>Streptophyta</taxon>
        <taxon>Embryophyta</taxon>
        <taxon>Tracheophyta</taxon>
        <taxon>Spermatophyta</taxon>
        <taxon>Magnoliopsida</taxon>
        <taxon>eudicotyledons</taxon>
        <taxon>Gunneridae</taxon>
        <taxon>Pentapetalae</taxon>
        <taxon>rosids</taxon>
        <taxon>malvids</taxon>
        <taxon>Sapindales</taxon>
        <taxon>Rutaceae</taxon>
        <taxon>Aurantioideae</taxon>
        <taxon>Citrus</taxon>
    </lineage>
</organism>
<gene>
    <name evidence="1" type="ORF">CISIN_1g033871mg</name>
</gene>
<dbReference type="Proteomes" id="UP000027120">
    <property type="component" value="Unassembled WGS sequence"/>
</dbReference>
<sequence length="110" mass="12748">MEASLTEHCRAWDLKALPLFTTPRQGAIKRTFSPLCHSLLTNKNERKSLALCLSLFPTPSLTVMLMLCYCHQFPFSTSISSMFRVSIRLRCMHVLPFKYMYNSFRHLLSS</sequence>
<protein>
    <submittedName>
        <fullName evidence="1">Uncharacterized protein</fullName>
    </submittedName>
</protein>
<accession>A0A067GH06</accession>
<name>A0A067GH06_CITSI</name>
<evidence type="ECO:0000313" key="2">
    <source>
        <dbReference type="Proteomes" id="UP000027120"/>
    </source>
</evidence>
<keyword evidence="2" id="KW-1185">Reference proteome</keyword>
<dbReference type="AlphaFoldDB" id="A0A067GH06"/>
<reference evidence="1 2" key="1">
    <citation type="submission" date="2014-04" db="EMBL/GenBank/DDBJ databases">
        <authorList>
            <consortium name="International Citrus Genome Consortium"/>
            <person name="Gmitter F."/>
            <person name="Chen C."/>
            <person name="Farmerie W."/>
            <person name="Harkins T."/>
            <person name="Desany B."/>
            <person name="Mohiuddin M."/>
            <person name="Kodira C."/>
            <person name="Borodovsky M."/>
            <person name="Lomsadze A."/>
            <person name="Burns P."/>
            <person name="Jenkins J."/>
            <person name="Prochnik S."/>
            <person name="Shu S."/>
            <person name="Chapman J."/>
            <person name="Pitluck S."/>
            <person name="Schmutz J."/>
            <person name="Rokhsar D."/>
        </authorList>
    </citation>
    <scope>NUCLEOTIDE SEQUENCE</scope>
</reference>
<dbReference type="EMBL" id="KK784878">
    <property type="protein sequence ID" value="KDO78924.1"/>
    <property type="molecule type" value="Genomic_DNA"/>
</dbReference>
<proteinExistence type="predicted"/>